<dbReference type="PIRSF" id="PIRSF018688">
    <property type="entry name" value="UCP018688"/>
    <property type="match status" value="1"/>
</dbReference>
<gene>
    <name evidence="2" type="ORF">DGI_2883</name>
</gene>
<dbReference type="KEGG" id="dgg:DGI_2883"/>
<feature type="domain" description="Phosphatidylglycerol lysyltransferase C-terminal" evidence="1">
    <location>
        <begin position="23"/>
        <end position="288"/>
    </location>
</feature>
<dbReference type="OrthoDB" id="9765580at2"/>
<dbReference type="AlphaFoldDB" id="T2GDH2"/>
<dbReference type="PATRIC" id="fig|1121448.10.peg.2846"/>
<evidence type="ECO:0000259" key="1">
    <source>
        <dbReference type="Pfam" id="PF09924"/>
    </source>
</evidence>
<reference evidence="2 3" key="1">
    <citation type="journal article" date="2013" name="J. Bacteriol.">
        <title>Roles of HynAB and Ech, the only two hydrogenases found in the model sulfate reducer Desulfovibrio gigas.</title>
        <authorList>
            <person name="Morais-Silva F.O."/>
            <person name="Santos C.I."/>
            <person name="Rodrigues R."/>
            <person name="Pereira I.A."/>
            <person name="Rodrigues-Pousada C."/>
        </authorList>
    </citation>
    <scope>NUCLEOTIDE SEQUENCE [LARGE SCALE GENOMIC DNA]</scope>
    <source>
        <strain evidence="3">ATCC 19364 / DSM 1382 / NCIMB 9332 / VKM B-1759</strain>
    </source>
</reference>
<dbReference type="RefSeq" id="WP_021761662.1">
    <property type="nucleotide sequence ID" value="NC_022444.1"/>
</dbReference>
<dbReference type="PANTHER" id="PTHR41373">
    <property type="entry name" value="DUF2156 DOMAIN-CONTAINING PROTEIN"/>
    <property type="match status" value="1"/>
</dbReference>
<dbReference type="eggNOG" id="COG4866">
    <property type="taxonomic scope" value="Bacteria"/>
</dbReference>
<name>T2GDH2_MEGG1</name>
<dbReference type="HOGENOM" id="CLU_058411_1_0_7"/>
<organism evidence="2 3">
    <name type="scientific">Megalodesulfovibrio gigas (strain ATCC 19364 / DSM 1382 / NCIMB 9332 / VKM B-1759)</name>
    <name type="common">Desulfovibrio gigas</name>
    <dbReference type="NCBI Taxonomy" id="1121448"/>
    <lineage>
        <taxon>Bacteria</taxon>
        <taxon>Pseudomonadati</taxon>
        <taxon>Thermodesulfobacteriota</taxon>
        <taxon>Desulfovibrionia</taxon>
        <taxon>Desulfovibrionales</taxon>
        <taxon>Desulfovibrionaceae</taxon>
        <taxon>Megalodesulfovibrio</taxon>
    </lineage>
</organism>
<dbReference type="EMBL" id="CP006585">
    <property type="protein sequence ID" value="AGW14610.1"/>
    <property type="molecule type" value="Genomic_DNA"/>
</dbReference>
<keyword evidence="3" id="KW-1185">Reference proteome</keyword>
<dbReference type="Pfam" id="PF09924">
    <property type="entry name" value="LPG_synthase_C"/>
    <property type="match status" value="1"/>
</dbReference>
<evidence type="ECO:0000313" key="2">
    <source>
        <dbReference type="EMBL" id="AGW14610.1"/>
    </source>
</evidence>
<dbReference type="STRING" id="1121448.DGI_2883"/>
<dbReference type="InterPro" id="IPR016732">
    <property type="entry name" value="UCP018688"/>
</dbReference>
<dbReference type="Proteomes" id="UP000016587">
    <property type="component" value="Chromosome"/>
</dbReference>
<evidence type="ECO:0000313" key="3">
    <source>
        <dbReference type="Proteomes" id="UP000016587"/>
    </source>
</evidence>
<dbReference type="SUPFAM" id="SSF55729">
    <property type="entry name" value="Acyl-CoA N-acyltransferases (Nat)"/>
    <property type="match status" value="2"/>
</dbReference>
<sequence>MNKDFEPISLAGREQYLAAYAACPQHPSDTSFANLWGWAEEYGLEWAWGSQCVWIRQTKPALRYWAPVGPWDGLPWNECPSLAQGMEVIRVPETLALLWQEHLGDRLVLTEDRDNWDYLYDVTELIELRGNVHHKKKNHLNGFKKAYQYEYRSMTPDCVEEALALQAAWRGWHDTPDSPALIAENNAIERVLTRWDVLPGLMGGALHVGGAMVAFTVAEPLDKETLVIHFEKGQAGMRGVYQAINQMFLAHDANGYKVVNREQDLGDEGLRKAKLSYHPIGFLKKYHARILPR</sequence>
<dbReference type="InterPro" id="IPR016181">
    <property type="entry name" value="Acyl_CoA_acyltransferase"/>
</dbReference>
<dbReference type="Gene3D" id="3.40.630.30">
    <property type="match status" value="1"/>
</dbReference>
<dbReference type="PANTHER" id="PTHR41373:SF1">
    <property type="entry name" value="PHOSPHATIDYLGLYCEROL LYSYLTRANSFERASE C-TERMINAL DOMAIN-CONTAINING PROTEIN"/>
    <property type="match status" value="1"/>
</dbReference>
<reference evidence="3" key="2">
    <citation type="submission" date="2013-07" db="EMBL/GenBank/DDBJ databases">
        <authorList>
            <person name="Morais-Silva F.O."/>
            <person name="Rezende A.M."/>
            <person name="Pimentel C."/>
            <person name="Resende D.M."/>
            <person name="Santos C.I."/>
            <person name="Clemente C."/>
            <person name="de Oliveira L.M."/>
            <person name="da Silva S.M."/>
            <person name="Costa D.A."/>
            <person name="Varela-Raposo A."/>
            <person name="Horacio E.C.A."/>
            <person name="Matos M."/>
            <person name="Flores O."/>
            <person name="Ruiz J.C."/>
            <person name="Rodrigues-Pousada C."/>
        </authorList>
    </citation>
    <scope>NUCLEOTIDE SEQUENCE [LARGE SCALE GENOMIC DNA]</scope>
    <source>
        <strain evidence="3">ATCC 19364 / DSM 1382 / NCIMB 9332 / VKM B-1759</strain>
    </source>
</reference>
<accession>T2GDH2</accession>
<dbReference type="InterPro" id="IPR024320">
    <property type="entry name" value="LPG_synthase_C"/>
</dbReference>
<protein>
    <recommendedName>
        <fullName evidence="1">Phosphatidylglycerol lysyltransferase C-terminal domain-containing protein</fullName>
    </recommendedName>
</protein>
<proteinExistence type="predicted"/>